<dbReference type="PANTHER" id="PTHR23271:SF1">
    <property type="entry name" value="U3 SMALL NUCLEOLAR RNA-ASSOCIATED PROTEIN 6 HOMOLOG"/>
    <property type="match status" value="1"/>
</dbReference>
<dbReference type="Gene3D" id="1.25.40.10">
    <property type="entry name" value="Tetratricopeptide repeat domain"/>
    <property type="match status" value="1"/>
</dbReference>
<dbReference type="SUPFAM" id="SSF48452">
    <property type="entry name" value="TPR-like"/>
    <property type="match status" value="1"/>
</dbReference>
<feature type="compositionally biased region" description="Low complexity" evidence="1">
    <location>
        <begin position="10"/>
        <end position="21"/>
    </location>
</feature>
<evidence type="ECO:0000313" key="3">
    <source>
        <dbReference type="EMBL" id="KAK3772050.1"/>
    </source>
</evidence>
<protein>
    <recommendedName>
        <fullName evidence="2">U3 small nucleolar RNA-associated protein 6 homolog C-terminal domain-containing protein</fullName>
    </recommendedName>
</protein>
<sequence>MTRVVHTKTSGVVSPSPSLSPRGPESWPLWQFALNFCAAQKADALEGLMERACRSVCPQVCLPAKEWSLHWTYRQGGLKGLRNVYKNLRVMRPVSLGFYEIYIKIEAAQLEPDLKRLRSAFEEACGQFGSTETDLWLNYIQMEREVGGSDSQGGVVYQRAGQSLKPELRETFIRKHALVGVTA</sequence>
<dbReference type="InterPro" id="IPR056907">
    <property type="entry name" value="UTP6_C"/>
</dbReference>
<dbReference type="Proteomes" id="UP001283361">
    <property type="component" value="Unassembled WGS sequence"/>
</dbReference>
<proteinExistence type="predicted"/>
<name>A0AAE1DJG1_9GAST</name>
<organism evidence="3 4">
    <name type="scientific">Elysia crispata</name>
    <name type="common">lettuce slug</name>
    <dbReference type="NCBI Taxonomy" id="231223"/>
    <lineage>
        <taxon>Eukaryota</taxon>
        <taxon>Metazoa</taxon>
        <taxon>Spiralia</taxon>
        <taxon>Lophotrochozoa</taxon>
        <taxon>Mollusca</taxon>
        <taxon>Gastropoda</taxon>
        <taxon>Heterobranchia</taxon>
        <taxon>Euthyneura</taxon>
        <taxon>Panpulmonata</taxon>
        <taxon>Sacoglossa</taxon>
        <taxon>Placobranchoidea</taxon>
        <taxon>Plakobranchidae</taxon>
        <taxon>Elysia</taxon>
    </lineage>
</organism>
<dbReference type="EMBL" id="JAWDGP010003662">
    <property type="protein sequence ID" value="KAK3772050.1"/>
    <property type="molecule type" value="Genomic_DNA"/>
</dbReference>
<dbReference type="GO" id="GO:0000462">
    <property type="term" value="P:maturation of SSU-rRNA from tricistronic rRNA transcript (SSU-rRNA, 5.8S rRNA, LSU-rRNA)"/>
    <property type="evidence" value="ECO:0007669"/>
    <property type="project" value="InterPro"/>
</dbReference>
<feature type="region of interest" description="Disordered" evidence="1">
    <location>
        <begin position="1"/>
        <end position="21"/>
    </location>
</feature>
<dbReference type="GO" id="GO:0032040">
    <property type="term" value="C:small-subunit processome"/>
    <property type="evidence" value="ECO:0007669"/>
    <property type="project" value="TreeGrafter"/>
</dbReference>
<keyword evidence="4" id="KW-1185">Reference proteome</keyword>
<dbReference type="AlphaFoldDB" id="A0AAE1DJG1"/>
<evidence type="ECO:0000256" key="1">
    <source>
        <dbReference type="SAM" id="MobiDB-lite"/>
    </source>
</evidence>
<feature type="domain" description="U3 small nucleolar RNA-associated protein 6 homolog C-terminal" evidence="2">
    <location>
        <begin position="27"/>
        <end position="164"/>
    </location>
</feature>
<reference evidence="3" key="1">
    <citation type="journal article" date="2023" name="G3 (Bethesda)">
        <title>A reference genome for the long-term kleptoplast-retaining sea slug Elysia crispata morphotype clarki.</title>
        <authorList>
            <person name="Eastman K.E."/>
            <person name="Pendleton A.L."/>
            <person name="Shaikh M.A."/>
            <person name="Suttiyut T."/>
            <person name="Ogas R."/>
            <person name="Tomko P."/>
            <person name="Gavelis G."/>
            <person name="Widhalm J.R."/>
            <person name="Wisecaver J.H."/>
        </authorList>
    </citation>
    <scope>NUCLEOTIDE SEQUENCE</scope>
    <source>
        <strain evidence="3">ECLA1</strain>
    </source>
</reference>
<dbReference type="InterPro" id="IPR013949">
    <property type="entry name" value="Utp6"/>
</dbReference>
<dbReference type="Pfam" id="PF24892">
    <property type="entry name" value="UTP6_C"/>
    <property type="match status" value="1"/>
</dbReference>
<dbReference type="InterPro" id="IPR011990">
    <property type="entry name" value="TPR-like_helical_dom_sf"/>
</dbReference>
<dbReference type="PANTHER" id="PTHR23271">
    <property type="entry name" value="HEPATOCELLULAR CARCINOMA-ASSOCIATED ANTIGEN 66"/>
    <property type="match status" value="1"/>
</dbReference>
<gene>
    <name evidence="3" type="ORF">RRG08_008288</name>
</gene>
<comment type="caution">
    <text evidence="3">The sequence shown here is derived from an EMBL/GenBank/DDBJ whole genome shotgun (WGS) entry which is preliminary data.</text>
</comment>
<evidence type="ECO:0000259" key="2">
    <source>
        <dbReference type="Pfam" id="PF24892"/>
    </source>
</evidence>
<evidence type="ECO:0000313" key="4">
    <source>
        <dbReference type="Proteomes" id="UP001283361"/>
    </source>
</evidence>
<accession>A0AAE1DJG1</accession>
<dbReference type="GO" id="GO:0034388">
    <property type="term" value="C:Pwp2p-containing subcomplex of 90S preribosome"/>
    <property type="evidence" value="ECO:0007669"/>
    <property type="project" value="TreeGrafter"/>
</dbReference>
<dbReference type="GO" id="GO:0030515">
    <property type="term" value="F:snoRNA binding"/>
    <property type="evidence" value="ECO:0007669"/>
    <property type="project" value="InterPro"/>
</dbReference>